<proteinExistence type="predicted"/>
<dbReference type="RefSeq" id="WP_260790786.1">
    <property type="nucleotide sequence ID" value="NZ_CP093313.1"/>
</dbReference>
<dbReference type="EMBL" id="CP093313">
    <property type="protein sequence ID" value="UWZ81851.1"/>
    <property type="molecule type" value="Genomic_DNA"/>
</dbReference>
<keyword evidence="1" id="KW-1133">Transmembrane helix</keyword>
<sequence length="125" mass="13768">MNPGEGLIAVLLASIVLGNKDTRKWFSLICCVYAAVAYWYSSLPVALIIGLVWGICWLVNSGQVKAMFFQFGVIAGLILAVIGLYNLFPRLFQAAIGILALGFYAYVIVAVIWLLVADPWKAQRR</sequence>
<protein>
    <submittedName>
        <fullName evidence="2">Uncharacterized protein</fullName>
    </submittedName>
</protein>
<gene>
    <name evidence="2" type="ORF">MOP44_14805</name>
</gene>
<dbReference type="AlphaFoldDB" id="A0A9J7BHF7"/>
<evidence type="ECO:0000313" key="2">
    <source>
        <dbReference type="EMBL" id="UWZ81851.1"/>
    </source>
</evidence>
<feature type="transmembrane region" description="Helical" evidence="1">
    <location>
        <begin position="94"/>
        <end position="116"/>
    </location>
</feature>
<keyword evidence="1" id="KW-0472">Membrane</keyword>
<feature type="transmembrane region" description="Helical" evidence="1">
    <location>
        <begin position="66"/>
        <end position="88"/>
    </location>
</feature>
<evidence type="ECO:0000313" key="3">
    <source>
        <dbReference type="Proteomes" id="UP001059380"/>
    </source>
</evidence>
<name>A0A9J7BHF7_9BACT</name>
<reference evidence="2" key="1">
    <citation type="submission" date="2021-04" db="EMBL/GenBank/DDBJ databases">
        <title>Phylogenetic analysis of Acidobacteriaceae.</title>
        <authorList>
            <person name="Qiu L."/>
            <person name="Zhang Q."/>
        </authorList>
    </citation>
    <scope>NUCLEOTIDE SEQUENCE</scope>
    <source>
        <strain evidence="2">DSM 25168</strain>
    </source>
</reference>
<feature type="transmembrane region" description="Helical" evidence="1">
    <location>
        <begin position="37"/>
        <end position="59"/>
    </location>
</feature>
<dbReference type="Proteomes" id="UP001059380">
    <property type="component" value="Chromosome"/>
</dbReference>
<organism evidence="2 3">
    <name type="scientific">Occallatibacter riparius</name>
    <dbReference type="NCBI Taxonomy" id="1002689"/>
    <lineage>
        <taxon>Bacteria</taxon>
        <taxon>Pseudomonadati</taxon>
        <taxon>Acidobacteriota</taxon>
        <taxon>Terriglobia</taxon>
        <taxon>Terriglobales</taxon>
        <taxon>Acidobacteriaceae</taxon>
        <taxon>Occallatibacter</taxon>
    </lineage>
</organism>
<keyword evidence="1" id="KW-0812">Transmembrane</keyword>
<dbReference type="KEGG" id="orp:MOP44_14805"/>
<keyword evidence="3" id="KW-1185">Reference proteome</keyword>
<accession>A0A9J7BHF7</accession>
<evidence type="ECO:0000256" key="1">
    <source>
        <dbReference type="SAM" id="Phobius"/>
    </source>
</evidence>